<dbReference type="PANTHER" id="PTHR35889:SF3">
    <property type="entry name" value="F-BOX DOMAIN-CONTAINING PROTEIN"/>
    <property type="match status" value="1"/>
</dbReference>
<gene>
    <name evidence="7" type="ORF">FJZ00_03310</name>
</gene>
<dbReference type="InterPro" id="IPR011429">
    <property type="entry name" value="Cyt_c_Planctomycete-type"/>
</dbReference>
<dbReference type="InterPro" id="IPR036909">
    <property type="entry name" value="Cyt_c-like_dom_sf"/>
</dbReference>
<evidence type="ECO:0000256" key="5">
    <source>
        <dbReference type="SAM" id="SignalP"/>
    </source>
</evidence>
<evidence type="ECO:0000313" key="7">
    <source>
        <dbReference type="EMBL" id="MBM3274154.1"/>
    </source>
</evidence>
<dbReference type="EMBL" id="VGJX01000135">
    <property type="protein sequence ID" value="MBM3274154.1"/>
    <property type="molecule type" value="Genomic_DNA"/>
</dbReference>
<dbReference type="PROSITE" id="PS51007">
    <property type="entry name" value="CYTC"/>
    <property type="match status" value="1"/>
</dbReference>
<feature type="chain" id="PRO_5037979847" description="Cytochrome c domain-containing protein" evidence="5">
    <location>
        <begin position="21"/>
        <end position="339"/>
    </location>
</feature>
<dbReference type="Gene3D" id="1.10.760.10">
    <property type="entry name" value="Cytochrome c-like domain"/>
    <property type="match status" value="1"/>
</dbReference>
<accession>A0A937X4P8</accession>
<evidence type="ECO:0000313" key="8">
    <source>
        <dbReference type="Proteomes" id="UP000703893"/>
    </source>
</evidence>
<keyword evidence="5" id="KW-0732">Signal</keyword>
<dbReference type="GO" id="GO:0009055">
    <property type="term" value="F:electron transfer activity"/>
    <property type="evidence" value="ECO:0007669"/>
    <property type="project" value="InterPro"/>
</dbReference>
<keyword evidence="2 4" id="KW-0479">Metal-binding</keyword>
<organism evidence="7 8">
    <name type="scientific">Candidatus Tanganyikabacteria bacterium</name>
    <dbReference type="NCBI Taxonomy" id="2961651"/>
    <lineage>
        <taxon>Bacteria</taxon>
        <taxon>Bacillati</taxon>
        <taxon>Candidatus Sericytochromatia</taxon>
        <taxon>Candidatus Tanganyikabacteria</taxon>
    </lineage>
</organism>
<dbReference type="SUPFAM" id="SSF46626">
    <property type="entry name" value="Cytochrome c"/>
    <property type="match status" value="1"/>
</dbReference>
<sequence length="339" mass="37347">MTRSTFATLLALAWTLPAVGQSDLPAKAEAILKQHCHECHGGKKTAAKLNVLDRAVLLKQKAVVPGNVKDSELIVRITAKDDSIMPPAERGKLTSEQIATLTAWVKAGALDFKAAVAQPLDDPQPKPANPEMPDDTLLKRPLGINYVLRSILLDIRTVPTADRPFQRYLSLTHLVGGGITRPELIQHRDALAKAVNHLSMKSKLVKPAVVESTHTVFRIDLRELGWDKPLFRKVQGKFEKSDINIYDLALLEYPYAVVPNTDAFQALAREFLVPANQARPIAHVRADWFASTVTQPPLYHDFLQLPQTVDELEKILGVNVQANLKDGRAIRGGVINSGV</sequence>
<name>A0A937X4P8_9BACT</name>
<feature type="domain" description="Cytochrome c" evidence="6">
    <location>
        <begin position="23"/>
        <end position="109"/>
    </location>
</feature>
<protein>
    <recommendedName>
        <fullName evidence="6">Cytochrome c domain-containing protein</fullName>
    </recommendedName>
</protein>
<comment type="caution">
    <text evidence="7">The sequence shown here is derived from an EMBL/GenBank/DDBJ whole genome shotgun (WGS) entry which is preliminary data.</text>
</comment>
<evidence type="ECO:0000256" key="1">
    <source>
        <dbReference type="ARBA" id="ARBA00022617"/>
    </source>
</evidence>
<dbReference type="Pfam" id="PF07635">
    <property type="entry name" value="PSCyt1"/>
    <property type="match status" value="1"/>
</dbReference>
<dbReference type="GO" id="GO:0046872">
    <property type="term" value="F:metal ion binding"/>
    <property type="evidence" value="ECO:0007669"/>
    <property type="project" value="UniProtKB-KW"/>
</dbReference>
<evidence type="ECO:0000259" key="6">
    <source>
        <dbReference type="PROSITE" id="PS51007"/>
    </source>
</evidence>
<dbReference type="InterPro" id="IPR009056">
    <property type="entry name" value="Cyt_c-like_dom"/>
</dbReference>
<evidence type="ECO:0000256" key="2">
    <source>
        <dbReference type="ARBA" id="ARBA00022723"/>
    </source>
</evidence>
<proteinExistence type="predicted"/>
<feature type="signal peptide" evidence="5">
    <location>
        <begin position="1"/>
        <end position="20"/>
    </location>
</feature>
<evidence type="ECO:0000256" key="3">
    <source>
        <dbReference type="ARBA" id="ARBA00023004"/>
    </source>
</evidence>
<keyword evidence="3 4" id="KW-0408">Iron</keyword>
<reference evidence="7 8" key="1">
    <citation type="submission" date="2019-03" db="EMBL/GenBank/DDBJ databases">
        <title>Lake Tanganyika Metagenome-Assembled Genomes (MAGs).</title>
        <authorList>
            <person name="Tran P."/>
        </authorList>
    </citation>
    <scope>NUCLEOTIDE SEQUENCE [LARGE SCALE GENOMIC DNA]</scope>
    <source>
        <strain evidence="7">K_DeepCast_65m_m2_236</strain>
    </source>
</reference>
<evidence type="ECO:0000256" key="4">
    <source>
        <dbReference type="PROSITE-ProRule" id="PRU00433"/>
    </source>
</evidence>
<dbReference type="AlphaFoldDB" id="A0A937X4P8"/>
<feature type="non-terminal residue" evidence="7">
    <location>
        <position position="339"/>
    </location>
</feature>
<dbReference type="PANTHER" id="PTHR35889">
    <property type="entry name" value="CYCLOINULO-OLIGOSACCHARIDE FRUCTANOTRANSFERASE-RELATED"/>
    <property type="match status" value="1"/>
</dbReference>
<dbReference type="GO" id="GO:0020037">
    <property type="term" value="F:heme binding"/>
    <property type="evidence" value="ECO:0007669"/>
    <property type="project" value="InterPro"/>
</dbReference>
<keyword evidence="1 4" id="KW-0349">Heme</keyword>
<dbReference type="Proteomes" id="UP000703893">
    <property type="component" value="Unassembled WGS sequence"/>
</dbReference>